<dbReference type="PROSITE" id="PS50975">
    <property type="entry name" value="ATP_GRASP"/>
    <property type="match status" value="1"/>
</dbReference>
<dbReference type="RefSeq" id="WP_102917550.1">
    <property type="nucleotide sequence ID" value="NZ_JACHJF010000020.1"/>
</dbReference>
<evidence type="ECO:0000313" key="5">
    <source>
        <dbReference type="Proteomes" id="UP000235945"/>
    </source>
</evidence>
<accession>A0A2N8P0G2</accession>
<dbReference type="Pfam" id="PF18604">
    <property type="entry name" value="PreAtp-grasp"/>
    <property type="match status" value="1"/>
</dbReference>
<dbReference type="OrthoDB" id="581833at2"/>
<dbReference type="GO" id="GO:0005524">
    <property type="term" value="F:ATP binding"/>
    <property type="evidence" value="ECO:0007669"/>
    <property type="project" value="UniProtKB-UniRule"/>
</dbReference>
<sequence>MTRLLVGNDFGEELRKRPGAGWWVQRLVWFAQDGDILVLPVRPEEDYLRYVTSMTGTRLSSLKVIIPPPGHLGAEMLTSDRLRDKEFLDELGEAVAGAAVDSVLALFPDAAIASLAEALGLENRMPGYAFVSQGGGAIVNSKAFFRAVAAGAGAPIPEGTVCPTPQAAEEAVLKLLAAGHVAILKHEFLSSGKGNEILSPYDGVRPIGARSATVVTDRAAVHAYLAERWDALSGDGRNQVVVERYFPDSAAAFAEFLITDEGIEFGGQGDMLSEPFAIAQIIPAPALTPDQAQRLVAAGRLLCEPLHAMGYRGRLSADGIVTPDGDVLFTEYNGRVTGSTHVYAVIGEQVVGADYARDRVLFEHLWPEGWTAPSFAAVVARISGAGLAYDPATRTGVVLASAFNRPDDALHCCVVAESLAAAQEIRLRLEPLFTGD</sequence>
<dbReference type="InterPro" id="IPR011761">
    <property type="entry name" value="ATP-grasp"/>
</dbReference>
<name>A0A2N8P0G2_STREU</name>
<dbReference type="Proteomes" id="UP000235945">
    <property type="component" value="Unassembled WGS sequence"/>
</dbReference>
<proteinExistence type="predicted"/>
<evidence type="ECO:0000313" key="6">
    <source>
        <dbReference type="Proteomes" id="UP000528608"/>
    </source>
</evidence>
<reference evidence="3 6" key="3">
    <citation type="submission" date="2020-08" db="EMBL/GenBank/DDBJ databases">
        <title>Genomic Encyclopedia of Type Strains, Phase III (KMG-III): the genomes of soil and plant-associated and newly described type strains.</title>
        <authorList>
            <person name="Whitman W."/>
        </authorList>
    </citation>
    <scope>NUCLEOTIDE SEQUENCE [LARGE SCALE GENOMIC DNA]</scope>
    <source>
        <strain evidence="3 6">CECT 3259</strain>
    </source>
</reference>
<dbReference type="InterPro" id="IPR040754">
    <property type="entry name" value="PreAtp-grasp"/>
</dbReference>
<dbReference type="SUPFAM" id="SSF56059">
    <property type="entry name" value="Glutathione synthetase ATP-binding domain-like"/>
    <property type="match status" value="1"/>
</dbReference>
<reference evidence="4" key="1">
    <citation type="submission" date="2015-07" db="EMBL/GenBank/DDBJ databases">
        <authorList>
            <person name="Noorani M."/>
        </authorList>
    </citation>
    <scope>NUCLEOTIDE SEQUENCE [LARGE SCALE GENOMIC DNA]</scope>
    <source>
        <strain evidence="4">ATCC 27428</strain>
    </source>
</reference>
<dbReference type="EMBL" id="JACHJF010000020">
    <property type="protein sequence ID" value="MBB5121699.1"/>
    <property type="molecule type" value="Genomic_DNA"/>
</dbReference>
<reference evidence="5" key="2">
    <citation type="submission" date="2015-07" db="EMBL/GenBank/DDBJ databases">
        <authorList>
            <person name="Graham D.E."/>
            <person name="Giannone R.J."/>
            <person name="Gulvik C.A."/>
            <person name="Hettich R.L."/>
            <person name="Klingeman D.M."/>
            <person name="Mahan K.M."/>
            <person name="Parry R.J."/>
            <person name="Spain J.C."/>
        </authorList>
    </citation>
    <scope>NUCLEOTIDE SEQUENCE [LARGE SCALE GENOMIC DNA]</scope>
    <source>
        <strain evidence="5">ATCC 27428</strain>
    </source>
</reference>
<dbReference type="InterPro" id="IPR041356">
    <property type="entry name" value="PGM1_C"/>
</dbReference>
<dbReference type="EMBL" id="LGUI01000002">
    <property type="protein sequence ID" value="PNE34479.1"/>
    <property type="molecule type" value="Genomic_DNA"/>
</dbReference>
<keyword evidence="5" id="KW-1185">Reference proteome</keyword>
<dbReference type="AlphaFoldDB" id="A0A2N8P0G2"/>
<evidence type="ECO:0000256" key="1">
    <source>
        <dbReference type="PROSITE-ProRule" id="PRU00409"/>
    </source>
</evidence>
<dbReference type="Pfam" id="PF18105">
    <property type="entry name" value="PGM1_C"/>
    <property type="match status" value="1"/>
</dbReference>
<evidence type="ECO:0000313" key="3">
    <source>
        <dbReference type="EMBL" id="MBB5121699.1"/>
    </source>
</evidence>
<keyword evidence="1" id="KW-0067">ATP-binding</keyword>
<comment type="caution">
    <text evidence="4">The sequence shown here is derived from an EMBL/GenBank/DDBJ whole genome shotgun (WGS) entry which is preliminary data.</text>
</comment>
<dbReference type="Proteomes" id="UP000528608">
    <property type="component" value="Unassembled WGS sequence"/>
</dbReference>
<feature type="domain" description="ATP-grasp" evidence="2">
    <location>
        <begin position="146"/>
        <end position="364"/>
    </location>
</feature>
<gene>
    <name evidence="4" type="ORF">AF335_07815</name>
    <name evidence="3" type="ORF">FHS36_005168</name>
</gene>
<dbReference type="GO" id="GO:0046872">
    <property type="term" value="F:metal ion binding"/>
    <property type="evidence" value="ECO:0007669"/>
    <property type="project" value="InterPro"/>
</dbReference>
<organism evidence="4 5">
    <name type="scientific">Streptomyces eurocidicus</name>
    <name type="common">Streptoverticillium eurocidicus</name>
    <dbReference type="NCBI Taxonomy" id="66423"/>
    <lineage>
        <taxon>Bacteria</taxon>
        <taxon>Bacillati</taxon>
        <taxon>Actinomycetota</taxon>
        <taxon>Actinomycetes</taxon>
        <taxon>Kitasatosporales</taxon>
        <taxon>Streptomycetaceae</taxon>
        <taxon>Streptomyces</taxon>
    </lineage>
</organism>
<evidence type="ECO:0000313" key="4">
    <source>
        <dbReference type="EMBL" id="PNE34479.1"/>
    </source>
</evidence>
<keyword evidence="1" id="KW-0547">Nucleotide-binding</keyword>
<evidence type="ECO:0000259" key="2">
    <source>
        <dbReference type="PROSITE" id="PS50975"/>
    </source>
</evidence>
<protein>
    <recommendedName>
        <fullName evidence="2">ATP-grasp domain-containing protein</fullName>
    </recommendedName>
</protein>